<feature type="transmembrane region" description="Helical" evidence="1">
    <location>
        <begin position="46"/>
        <end position="66"/>
    </location>
</feature>
<dbReference type="AlphaFoldDB" id="A0A246JVH5"/>
<evidence type="ECO:0000256" key="1">
    <source>
        <dbReference type="SAM" id="Phobius"/>
    </source>
</evidence>
<evidence type="ECO:0000313" key="3">
    <source>
        <dbReference type="Proteomes" id="UP000197097"/>
    </source>
</evidence>
<keyword evidence="1" id="KW-0472">Membrane</keyword>
<keyword evidence="1" id="KW-0812">Transmembrane</keyword>
<organism evidence="2 3">
    <name type="scientific">Sphingopyxis witflariensis</name>
    <dbReference type="NCBI Taxonomy" id="173675"/>
    <lineage>
        <taxon>Bacteria</taxon>
        <taxon>Pseudomonadati</taxon>
        <taxon>Pseudomonadota</taxon>
        <taxon>Alphaproteobacteria</taxon>
        <taxon>Sphingomonadales</taxon>
        <taxon>Sphingomonadaceae</taxon>
        <taxon>Sphingopyxis</taxon>
    </lineage>
</organism>
<evidence type="ECO:0000313" key="2">
    <source>
        <dbReference type="EMBL" id="OWQ96542.1"/>
    </source>
</evidence>
<proteinExistence type="predicted"/>
<keyword evidence="3" id="KW-1185">Reference proteome</keyword>
<comment type="caution">
    <text evidence="2">The sequence shown here is derived from an EMBL/GenBank/DDBJ whole genome shotgun (WGS) entry which is preliminary data.</text>
</comment>
<dbReference type="RefSeq" id="WP_088472741.1">
    <property type="nucleotide sequence ID" value="NZ_NISJ01000005.1"/>
</dbReference>
<sequence length="110" mass="12385">MRHWHQDKRTDIGLRFAGAALWGLAWLAARQLAALHLTQTHADPDMWAVVLAAAAFLFASFGAVLITQGRHIFDRVEISERWRIIPPPGMEAESVIKIPDMVQNSSIMNR</sequence>
<dbReference type="OrthoDB" id="7511179at2"/>
<reference evidence="2 3" key="1">
    <citation type="journal article" date="2002" name="Int. J. Syst. Evol. Microbiol.">
        <title>Sphingopyxis witflariensis sp. nov., isolated from activated sludge.</title>
        <authorList>
            <person name="Kampfer P."/>
            <person name="Witzenberger R."/>
            <person name="Denner E.B."/>
            <person name="Busse H.J."/>
            <person name="Neef A."/>
        </authorList>
    </citation>
    <scope>NUCLEOTIDE SEQUENCE [LARGE SCALE GENOMIC DNA]</scope>
    <source>
        <strain evidence="2 3">DSM 14551</strain>
    </source>
</reference>
<dbReference type="Proteomes" id="UP000197097">
    <property type="component" value="Unassembled WGS sequence"/>
</dbReference>
<dbReference type="EMBL" id="NISJ01000005">
    <property type="protein sequence ID" value="OWQ96542.1"/>
    <property type="molecule type" value="Genomic_DNA"/>
</dbReference>
<feature type="transmembrane region" description="Helical" evidence="1">
    <location>
        <begin position="12"/>
        <end position="34"/>
    </location>
</feature>
<keyword evidence="1" id="KW-1133">Transmembrane helix</keyword>
<gene>
    <name evidence="2" type="ORF">CDQ91_10740</name>
</gene>
<name>A0A246JVH5_9SPHN</name>
<accession>A0A246JVH5</accession>
<protein>
    <submittedName>
        <fullName evidence="2">Uncharacterized protein</fullName>
    </submittedName>
</protein>